<reference evidence="1" key="1">
    <citation type="journal article" date="2014" name="Int. J. Syst. Evol. Microbiol.">
        <title>Complete genome sequence of Corynebacterium casei LMG S-19264T (=DSM 44701T), isolated from a smear-ripened cheese.</title>
        <authorList>
            <consortium name="US DOE Joint Genome Institute (JGI-PGF)"/>
            <person name="Walter F."/>
            <person name="Albersmeier A."/>
            <person name="Kalinowski J."/>
            <person name="Ruckert C."/>
        </authorList>
    </citation>
    <scope>NUCLEOTIDE SEQUENCE</scope>
    <source>
        <strain evidence="1">CGMCC 1.12160</strain>
    </source>
</reference>
<evidence type="ECO:0000313" key="1">
    <source>
        <dbReference type="EMBL" id="GGF57363.1"/>
    </source>
</evidence>
<gene>
    <name evidence="1" type="ORF">GCM10011366_26520</name>
</gene>
<accession>A0A917BV32</accession>
<dbReference type="RefSeq" id="WP_188431528.1">
    <property type="nucleotide sequence ID" value="NZ_BAABKH010000014.1"/>
</dbReference>
<reference evidence="1" key="2">
    <citation type="submission" date="2020-09" db="EMBL/GenBank/DDBJ databases">
        <authorList>
            <person name="Sun Q."/>
            <person name="Zhou Y."/>
        </authorList>
    </citation>
    <scope>NUCLEOTIDE SEQUENCE</scope>
    <source>
        <strain evidence="1">CGMCC 1.12160</strain>
    </source>
</reference>
<evidence type="ECO:0000313" key="2">
    <source>
        <dbReference type="Proteomes" id="UP000605670"/>
    </source>
</evidence>
<comment type="caution">
    <text evidence="1">The sequence shown here is derived from an EMBL/GenBank/DDBJ whole genome shotgun (WGS) entry which is preliminary data.</text>
</comment>
<protein>
    <submittedName>
        <fullName evidence="1">Uncharacterized protein</fullName>
    </submittedName>
</protein>
<dbReference type="Proteomes" id="UP000605670">
    <property type="component" value="Unassembled WGS sequence"/>
</dbReference>
<name>A0A917BV32_9MICO</name>
<organism evidence="1 2">
    <name type="scientific">Ornithinimicrobium tianjinense</name>
    <dbReference type="NCBI Taxonomy" id="1195761"/>
    <lineage>
        <taxon>Bacteria</taxon>
        <taxon>Bacillati</taxon>
        <taxon>Actinomycetota</taxon>
        <taxon>Actinomycetes</taxon>
        <taxon>Micrococcales</taxon>
        <taxon>Ornithinimicrobiaceae</taxon>
        <taxon>Ornithinimicrobium</taxon>
    </lineage>
</organism>
<sequence>MPPTVKKVLHWLVWGFLIYAIITNPDRAADIVRAIWDIISQGVLNIGRFFSSIVNG</sequence>
<dbReference type="EMBL" id="BMEM01000004">
    <property type="protein sequence ID" value="GGF57363.1"/>
    <property type="molecule type" value="Genomic_DNA"/>
</dbReference>
<proteinExistence type="predicted"/>
<keyword evidence="2" id="KW-1185">Reference proteome</keyword>
<dbReference type="AlphaFoldDB" id="A0A917BV32"/>